<evidence type="ECO:0000256" key="2">
    <source>
        <dbReference type="SAM" id="SignalP"/>
    </source>
</evidence>
<sequence length="171" mass="19440">MPRSRLCELFLFTPCSVTWGIATLPVSNQQPAHDHTEVLLSFHLSLNGEAGASVDFETLTRELFKLQFEESGVGGQGSRFMSDDLSSLLESPTNTPSLSDSDDLEEMERLRKDHIEALREIKKLQEQLAESERLHLQMQEELNRVKQEVRSGTDEWGKPRLCADEPDPTWL</sequence>
<dbReference type="AlphaFoldDB" id="A0AAN8MCL7"/>
<dbReference type="Proteomes" id="UP001356427">
    <property type="component" value="Unassembled WGS sequence"/>
</dbReference>
<protein>
    <submittedName>
        <fullName evidence="3">Uncharacterized protein</fullName>
    </submittedName>
</protein>
<organism evidence="3 4">
    <name type="scientific">Coregonus suidteri</name>
    <dbReference type="NCBI Taxonomy" id="861788"/>
    <lineage>
        <taxon>Eukaryota</taxon>
        <taxon>Metazoa</taxon>
        <taxon>Chordata</taxon>
        <taxon>Craniata</taxon>
        <taxon>Vertebrata</taxon>
        <taxon>Euteleostomi</taxon>
        <taxon>Actinopterygii</taxon>
        <taxon>Neopterygii</taxon>
        <taxon>Teleostei</taxon>
        <taxon>Protacanthopterygii</taxon>
        <taxon>Salmoniformes</taxon>
        <taxon>Salmonidae</taxon>
        <taxon>Coregoninae</taxon>
        <taxon>Coregonus</taxon>
    </lineage>
</organism>
<comment type="caution">
    <text evidence="3">The sequence shown here is derived from an EMBL/GenBank/DDBJ whole genome shotgun (WGS) entry which is preliminary data.</text>
</comment>
<keyword evidence="4" id="KW-1185">Reference proteome</keyword>
<feature type="signal peptide" evidence="2">
    <location>
        <begin position="1"/>
        <end position="20"/>
    </location>
</feature>
<evidence type="ECO:0000313" key="3">
    <source>
        <dbReference type="EMBL" id="KAK6328440.1"/>
    </source>
</evidence>
<feature type="compositionally biased region" description="Basic and acidic residues" evidence="1">
    <location>
        <begin position="146"/>
        <end position="163"/>
    </location>
</feature>
<reference evidence="3 4" key="1">
    <citation type="submission" date="2021-04" db="EMBL/GenBank/DDBJ databases">
        <authorList>
            <person name="De Guttry C."/>
            <person name="Zahm M."/>
            <person name="Klopp C."/>
            <person name="Cabau C."/>
            <person name="Louis A."/>
            <person name="Berthelot C."/>
            <person name="Parey E."/>
            <person name="Roest Crollius H."/>
            <person name="Montfort J."/>
            <person name="Robinson-Rechavi M."/>
            <person name="Bucao C."/>
            <person name="Bouchez O."/>
            <person name="Gislard M."/>
            <person name="Lluch J."/>
            <person name="Milhes M."/>
            <person name="Lampietro C."/>
            <person name="Lopez Roques C."/>
            <person name="Donnadieu C."/>
            <person name="Braasch I."/>
            <person name="Desvignes T."/>
            <person name="Postlethwait J."/>
            <person name="Bobe J."/>
            <person name="Wedekind C."/>
            <person name="Guiguen Y."/>
        </authorList>
    </citation>
    <scope>NUCLEOTIDE SEQUENCE [LARGE SCALE GENOMIC DNA]</scope>
    <source>
        <strain evidence="3">Cs_M1</strain>
        <tissue evidence="3">Blood</tissue>
    </source>
</reference>
<keyword evidence="2" id="KW-0732">Signal</keyword>
<evidence type="ECO:0000313" key="4">
    <source>
        <dbReference type="Proteomes" id="UP001356427"/>
    </source>
</evidence>
<gene>
    <name evidence="3" type="ORF">J4Q44_G00004180</name>
</gene>
<feature type="compositionally biased region" description="Polar residues" evidence="1">
    <location>
        <begin position="84"/>
        <end position="99"/>
    </location>
</feature>
<evidence type="ECO:0000256" key="1">
    <source>
        <dbReference type="SAM" id="MobiDB-lite"/>
    </source>
</evidence>
<feature type="chain" id="PRO_5042995432" evidence="2">
    <location>
        <begin position="21"/>
        <end position="171"/>
    </location>
</feature>
<feature type="region of interest" description="Disordered" evidence="1">
    <location>
        <begin position="73"/>
        <end position="105"/>
    </location>
</feature>
<name>A0AAN8MCL7_9TELE</name>
<feature type="region of interest" description="Disordered" evidence="1">
    <location>
        <begin position="146"/>
        <end position="171"/>
    </location>
</feature>
<proteinExistence type="predicted"/>
<dbReference type="EMBL" id="JAGTTL010000001">
    <property type="protein sequence ID" value="KAK6328440.1"/>
    <property type="molecule type" value="Genomic_DNA"/>
</dbReference>
<accession>A0AAN8MCL7</accession>